<protein>
    <submittedName>
        <fullName evidence="4">Aminomethyltransferase</fullName>
        <ecNumber evidence="4">2.1.2.10</ecNumber>
    </submittedName>
</protein>
<reference evidence="4 5" key="1">
    <citation type="submission" date="2018-03" db="EMBL/GenBank/DDBJ databases">
        <authorList>
            <person name="Keele B.F."/>
        </authorList>
    </citation>
    <scope>NUCLEOTIDE SEQUENCE [LARGE SCALE GENOMIC DNA]</scope>
    <source>
        <strain evidence="4 5">CECT 8626</strain>
    </source>
</reference>
<dbReference type="InterPro" id="IPR013977">
    <property type="entry name" value="GcvT_C"/>
</dbReference>
<gene>
    <name evidence="4" type="primary">gcvT_3</name>
    <name evidence="4" type="ORF">DEA8626_01806</name>
</gene>
<evidence type="ECO:0000259" key="1">
    <source>
        <dbReference type="Pfam" id="PF01571"/>
    </source>
</evidence>
<dbReference type="InterPro" id="IPR029043">
    <property type="entry name" value="GcvT/YgfZ_C"/>
</dbReference>
<dbReference type="InterPro" id="IPR028896">
    <property type="entry name" value="GcvT/YgfZ/DmdA"/>
</dbReference>
<evidence type="ECO:0000259" key="2">
    <source>
        <dbReference type="Pfam" id="PF08669"/>
    </source>
</evidence>
<accession>A0A2R8B6S9</accession>
<dbReference type="EMBL" id="OMOQ01000001">
    <property type="protein sequence ID" value="SPH18274.1"/>
    <property type="molecule type" value="Genomic_DNA"/>
</dbReference>
<dbReference type="PANTHER" id="PTHR43757:SF2">
    <property type="entry name" value="AMINOMETHYLTRANSFERASE, MITOCHONDRIAL"/>
    <property type="match status" value="1"/>
</dbReference>
<name>A0A2R8B6S9_9RHOB</name>
<dbReference type="InterPro" id="IPR006222">
    <property type="entry name" value="GCVT_N"/>
</dbReference>
<dbReference type="GO" id="GO:0008168">
    <property type="term" value="F:methyltransferase activity"/>
    <property type="evidence" value="ECO:0007669"/>
    <property type="project" value="UniProtKB-KW"/>
</dbReference>
<dbReference type="SUPFAM" id="SSF103025">
    <property type="entry name" value="Folate-binding domain"/>
    <property type="match status" value="1"/>
</dbReference>
<dbReference type="Gene3D" id="3.30.1360.120">
    <property type="entry name" value="Probable tRNA modification gtpase trme, domain 1"/>
    <property type="match status" value="1"/>
</dbReference>
<sequence length="780" mass="85117">MGGGESVLNIEAATRLQRFRYQGIKQADSLKLSVGCGETGRVRVSAGSIVSLTNVDGGAGAWLTAISERDRNFGLSALEVPPQAASTLDPAAFDSRMMAAIASERGGKLEDARVLRVFDEGVAPGEVHLARVTSDALLFVIVPKSRDYITVGGGGQIAVSIKPPVGDNSGLVLPEPLGKIRDEWRVTRGTARAYELKKGQFVQIIDVEGQQCSDFMAMRSDALDAGKERYIDSTVSRTMTRSAYPLPGLHDKFYDQDIRPLLAVRQDTVGRHDTFALACTARGYEERGFPGHLNCSDNISSVFAPYGIQPRRAWPAINFFFNSWIDWHDHNISADEAWSRPGDYVAMQALIDLVCVSTACPDDVDPINGWNPTDIHVRIYEEDTSISHSVSWRAQPDDAGSLTRHSAFHPRTSKLTTRFHASRDLWVPAQYDATGAVEEYWACKNAATLQDMSGLRKFDVVGPDAEALLQHCLTRDVSKLAQHRGFYALMCDKRGSVLDDGTLFRLEPMAFRWCCGSDNSAAHLREQAEILGLNARVLSLGHRMVNLALQGPKSRDILRKVVFTQPTRPALDNLKWFGFTIARLHDRDGPMFMLCRTGFTGELGYEIFCDRDDALAIWDGLMEAGAPHGLVPMGGEALNLLRIEAGLMIAGAEFGPDSDAFESGLGFAVDLKKSDFLGKAALERNAAAPRRKLVGLHFAGSEAPSHGDALFIGREQVGVATSGCHSPQLGHAIAMSRVAVENAEIGTELEVGKLDGRMKRLPGVVVALPFLDPKREKARA</sequence>
<dbReference type="OrthoDB" id="9772660at2"/>
<dbReference type="InterPro" id="IPR018959">
    <property type="entry name" value="DUF1989"/>
</dbReference>
<dbReference type="PANTHER" id="PTHR43757">
    <property type="entry name" value="AMINOMETHYLTRANSFERASE"/>
    <property type="match status" value="1"/>
</dbReference>
<dbReference type="Pfam" id="PF01571">
    <property type="entry name" value="GCV_T"/>
    <property type="match status" value="1"/>
</dbReference>
<dbReference type="GO" id="GO:0004047">
    <property type="term" value="F:aminomethyltransferase activity"/>
    <property type="evidence" value="ECO:0007669"/>
    <property type="project" value="UniProtKB-EC"/>
</dbReference>
<dbReference type="GO" id="GO:0032259">
    <property type="term" value="P:methylation"/>
    <property type="evidence" value="ECO:0007669"/>
    <property type="project" value="UniProtKB-KW"/>
</dbReference>
<dbReference type="Pfam" id="PF09347">
    <property type="entry name" value="DUF1989"/>
    <property type="match status" value="1"/>
</dbReference>
<dbReference type="Proteomes" id="UP000244924">
    <property type="component" value="Unassembled WGS sequence"/>
</dbReference>
<dbReference type="EC" id="2.1.2.10" evidence="4"/>
<keyword evidence="4" id="KW-0808">Transferase</keyword>
<dbReference type="InterPro" id="IPR027266">
    <property type="entry name" value="TrmE/GcvT-like"/>
</dbReference>
<evidence type="ECO:0000313" key="4">
    <source>
        <dbReference type="EMBL" id="SPH18274.1"/>
    </source>
</evidence>
<dbReference type="AlphaFoldDB" id="A0A2R8B6S9"/>
<dbReference type="Pfam" id="PF08669">
    <property type="entry name" value="GCV_T_C"/>
    <property type="match status" value="1"/>
</dbReference>
<feature type="domain" description="GCVT N-terminal" evidence="1">
    <location>
        <begin position="409"/>
        <end position="673"/>
    </location>
</feature>
<evidence type="ECO:0000259" key="3">
    <source>
        <dbReference type="Pfam" id="PF09347"/>
    </source>
</evidence>
<feature type="domain" description="DUF1989" evidence="3">
    <location>
        <begin position="186"/>
        <end position="354"/>
    </location>
</feature>
<dbReference type="SUPFAM" id="SSF101790">
    <property type="entry name" value="Aminomethyltransferase beta-barrel domain"/>
    <property type="match status" value="1"/>
</dbReference>
<evidence type="ECO:0000313" key="5">
    <source>
        <dbReference type="Proteomes" id="UP000244924"/>
    </source>
</evidence>
<keyword evidence="4" id="KW-0489">Methyltransferase</keyword>
<feature type="domain" description="Aminomethyltransferase C-terminal" evidence="2">
    <location>
        <begin position="691"/>
        <end position="772"/>
    </location>
</feature>
<keyword evidence="5" id="KW-1185">Reference proteome</keyword>
<proteinExistence type="predicted"/>
<organism evidence="4 5">
    <name type="scientific">Albidovulum aquaemixtae</name>
    <dbReference type="NCBI Taxonomy" id="1542388"/>
    <lineage>
        <taxon>Bacteria</taxon>
        <taxon>Pseudomonadati</taxon>
        <taxon>Pseudomonadota</taxon>
        <taxon>Alphaproteobacteria</taxon>
        <taxon>Rhodobacterales</taxon>
        <taxon>Paracoccaceae</taxon>
        <taxon>Albidovulum</taxon>
    </lineage>
</organism>